<feature type="transmembrane region" description="Helical" evidence="2">
    <location>
        <begin position="486"/>
        <end position="509"/>
    </location>
</feature>
<dbReference type="Pfam" id="PF11915">
    <property type="entry name" value="DUF3433"/>
    <property type="match status" value="1"/>
</dbReference>
<dbReference type="AlphaFoldDB" id="A0AAN6ZNQ5"/>
<dbReference type="EMBL" id="MU853577">
    <property type="protein sequence ID" value="KAK4144414.1"/>
    <property type="molecule type" value="Genomic_DNA"/>
</dbReference>
<name>A0AAN6ZNQ5_9PEZI</name>
<feature type="region of interest" description="Disordered" evidence="1">
    <location>
        <begin position="303"/>
        <end position="325"/>
    </location>
</feature>
<dbReference type="GeneID" id="87817050"/>
<feature type="transmembrane region" description="Helical" evidence="2">
    <location>
        <begin position="436"/>
        <end position="456"/>
    </location>
</feature>
<feature type="transmembrane region" description="Helical" evidence="2">
    <location>
        <begin position="396"/>
        <end position="415"/>
    </location>
</feature>
<comment type="caution">
    <text evidence="3">The sequence shown here is derived from an EMBL/GenBank/DDBJ whole genome shotgun (WGS) entry which is preliminary data.</text>
</comment>
<feature type="region of interest" description="Disordered" evidence="1">
    <location>
        <begin position="19"/>
        <end position="50"/>
    </location>
</feature>
<dbReference type="InterPro" id="IPR021840">
    <property type="entry name" value="DUF3433"/>
</dbReference>
<evidence type="ECO:0000313" key="3">
    <source>
        <dbReference type="EMBL" id="KAK4144414.1"/>
    </source>
</evidence>
<feature type="transmembrane region" description="Helical" evidence="2">
    <location>
        <begin position="618"/>
        <end position="639"/>
    </location>
</feature>
<evidence type="ECO:0000256" key="1">
    <source>
        <dbReference type="SAM" id="MobiDB-lite"/>
    </source>
</evidence>
<keyword evidence="2" id="KW-1133">Transmembrane helix</keyword>
<evidence type="ECO:0000313" key="4">
    <source>
        <dbReference type="Proteomes" id="UP001302676"/>
    </source>
</evidence>
<feature type="transmembrane region" description="Helical" evidence="2">
    <location>
        <begin position="659"/>
        <end position="679"/>
    </location>
</feature>
<feature type="transmembrane region" description="Helical" evidence="2">
    <location>
        <begin position="334"/>
        <end position="356"/>
    </location>
</feature>
<reference evidence="3" key="1">
    <citation type="journal article" date="2023" name="Mol. Phylogenet. Evol.">
        <title>Genome-scale phylogeny and comparative genomics of the fungal order Sordariales.</title>
        <authorList>
            <person name="Hensen N."/>
            <person name="Bonometti L."/>
            <person name="Westerberg I."/>
            <person name="Brannstrom I.O."/>
            <person name="Guillou S."/>
            <person name="Cros-Aarteil S."/>
            <person name="Calhoun S."/>
            <person name="Haridas S."/>
            <person name="Kuo A."/>
            <person name="Mondo S."/>
            <person name="Pangilinan J."/>
            <person name="Riley R."/>
            <person name="LaButti K."/>
            <person name="Andreopoulos B."/>
            <person name="Lipzen A."/>
            <person name="Chen C."/>
            <person name="Yan M."/>
            <person name="Daum C."/>
            <person name="Ng V."/>
            <person name="Clum A."/>
            <person name="Steindorff A."/>
            <person name="Ohm R.A."/>
            <person name="Martin F."/>
            <person name="Silar P."/>
            <person name="Natvig D.O."/>
            <person name="Lalanne C."/>
            <person name="Gautier V."/>
            <person name="Ament-Velasquez S.L."/>
            <person name="Kruys A."/>
            <person name="Hutchinson M.I."/>
            <person name="Powell A.J."/>
            <person name="Barry K."/>
            <person name="Miller A.N."/>
            <person name="Grigoriev I.V."/>
            <person name="Debuchy R."/>
            <person name="Gladieux P."/>
            <person name="Hiltunen Thoren M."/>
            <person name="Johannesson H."/>
        </authorList>
    </citation>
    <scope>NUCLEOTIDE SEQUENCE</scope>
    <source>
        <strain evidence="3">CBS 141.50</strain>
    </source>
</reference>
<keyword evidence="2" id="KW-0472">Membrane</keyword>
<proteinExistence type="predicted"/>
<feature type="transmembrane region" description="Helical" evidence="2">
    <location>
        <begin position="65"/>
        <end position="89"/>
    </location>
</feature>
<organism evidence="3 4">
    <name type="scientific">Dichotomopilus funicola</name>
    <dbReference type="NCBI Taxonomy" id="1934379"/>
    <lineage>
        <taxon>Eukaryota</taxon>
        <taxon>Fungi</taxon>
        <taxon>Dikarya</taxon>
        <taxon>Ascomycota</taxon>
        <taxon>Pezizomycotina</taxon>
        <taxon>Sordariomycetes</taxon>
        <taxon>Sordariomycetidae</taxon>
        <taxon>Sordariales</taxon>
        <taxon>Chaetomiaceae</taxon>
        <taxon>Dichotomopilus</taxon>
    </lineage>
</organism>
<keyword evidence="2" id="KW-0812">Transmembrane</keyword>
<reference evidence="3" key="2">
    <citation type="submission" date="2023-05" db="EMBL/GenBank/DDBJ databases">
        <authorList>
            <consortium name="Lawrence Berkeley National Laboratory"/>
            <person name="Steindorff A."/>
            <person name="Hensen N."/>
            <person name="Bonometti L."/>
            <person name="Westerberg I."/>
            <person name="Brannstrom I.O."/>
            <person name="Guillou S."/>
            <person name="Cros-Aarteil S."/>
            <person name="Calhoun S."/>
            <person name="Haridas S."/>
            <person name="Kuo A."/>
            <person name="Mondo S."/>
            <person name="Pangilinan J."/>
            <person name="Riley R."/>
            <person name="Labutti K."/>
            <person name="Andreopoulos B."/>
            <person name="Lipzen A."/>
            <person name="Chen C."/>
            <person name="Yanf M."/>
            <person name="Daum C."/>
            <person name="Ng V."/>
            <person name="Clum A."/>
            <person name="Ohm R."/>
            <person name="Martin F."/>
            <person name="Silar P."/>
            <person name="Natvig D."/>
            <person name="Lalanne C."/>
            <person name="Gautier V."/>
            <person name="Ament-Velasquez S.L."/>
            <person name="Kruys A."/>
            <person name="Hutchinson M.I."/>
            <person name="Powell A.J."/>
            <person name="Barry K."/>
            <person name="Miller A.N."/>
            <person name="Grigoriev I.V."/>
            <person name="Debuchy R."/>
            <person name="Gladieux P."/>
            <person name="Thoren M.H."/>
            <person name="Johannesson H."/>
        </authorList>
    </citation>
    <scope>NUCLEOTIDE SEQUENCE</scope>
    <source>
        <strain evidence="3">CBS 141.50</strain>
    </source>
</reference>
<protein>
    <submittedName>
        <fullName evidence="3">Uncharacterized protein</fullName>
    </submittedName>
</protein>
<dbReference type="RefSeq" id="XP_062637785.1">
    <property type="nucleotide sequence ID" value="XM_062780437.1"/>
</dbReference>
<accession>A0AAN6ZNQ5</accession>
<keyword evidence="4" id="KW-1185">Reference proteome</keyword>
<gene>
    <name evidence="3" type="ORF">C8A04DRAFT_27871</name>
</gene>
<sequence>MQQQADICRRDNGFAFEYAPEGSKARDEAPAPVENAVENTPHGEESPVWYSEEATPDHKPTALRWPFFGVVIGLLLATMVLVIVADTLMPDLGGGAAMMAVTHNETQLTRAVNYINTTVIHRTVESTSLVIISSQETSSTSIPARSSSWTDGAWVVAISTSVFRFTTNITLPLFTITFTSAFTSTRTIPFTSTTVFPITATTLTTVPSASLSTIYSVLPTNSTGNGTASQSSTAVSTITIVTQAATTSRVTFTSSVASAVVGVLTQTSTGTVTNTSTITGMVIPTSGESTVTYYIKIPVTTHTSTQTPSPTATNPSTDTNNSTTTVSSTQRDAYIFLGAFLPALLCIPPFILLRIIDLNAKLYQPFQTLTANAPALIAGTSSSAPPSQMLLLQYTGLYNSWLLPVVTTLFPSFVAQSESSSSTVASSATCTPDRQAIPFFTTLAVLLASFLTPLTTEAIGLRLQLLSNPDDDGVTRTLTLGVTRQAAYALVAVLAALLILVSVVAWVVVGGRKIGKKKKWVTGVSADPWCIAGMAALLAHGGGDAVRRVLGRVSTEQGMKKAVMGGGKARYALRWSRGGYGVVFVDEAFPREDVEETTREAATCGGWKYQTPFMVLGYPWKASVMVFHLVILVFIVYYHAEDGRLRSVLNTNNNFGIRFIAALVGVILAFCWQVFFLSVNTMIPYHLLAQHTQPASSSILLTRCTNPFSGFLSALRHNQPFPLAVSLATIASEFLPVLLPNTLFPFPIPISPPATLSQTATPPLAPMVSAILAGIFLTGMLTVLASSFAVRYPPMPVDPRSVAGAMWYVARSGMVNGEGGRGGEGGMFEGVSRMGGGERRERVGGIGRRYFYGVLLDGDGGGRRLGVDWDVGEEGDAVG</sequence>
<feature type="transmembrane region" description="Helical" evidence="2">
    <location>
        <begin position="764"/>
        <end position="790"/>
    </location>
</feature>
<evidence type="ECO:0000256" key="2">
    <source>
        <dbReference type="SAM" id="Phobius"/>
    </source>
</evidence>
<dbReference type="Proteomes" id="UP001302676">
    <property type="component" value="Unassembled WGS sequence"/>
</dbReference>